<dbReference type="WBParaSite" id="SCUD_0002051901-mRNA-1">
    <property type="protein sequence ID" value="SCUD_0002051901-mRNA-1"/>
    <property type="gene ID" value="SCUD_0002051901"/>
</dbReference>
<dbReference type="AlphaFoldDB" id="A0A183KZL9"/>
<accession>A0A183KZL9</accession>
<sequence length="36" mass="4259">MTIIAYMHSPTHYKYVHRIATNLGNLHRTKNNLVIH</sequence>
<name>A0A183KZL9_9TREM</name>
<reference evidence="1" key="1">
    <citation type="submission" date="2016-06" db="UniProtKB">
        <authorList>
            <consortium name="WormBaseParasite"/>
        </authorList>
    </citation>
    <scope>IDENTIFICATION</scope>
</reference>
<organism evidence="1">
    <name type="scientific">Schistosoma curassoni</name>
    <dbReference type="NCBI Taxonomy" id="6186"/>
    <lineage>
        <taxon>Eukaryota</taxon>
        <taxon>Metazoa</taxon>
        <taxon>Spiralia</taxon>
        <taxon>Lophotrochozoa</taxon>
        <taxon>Platyhelminthes</taxon>
        <taxon>Trematoda</taxon>
        <taxon>Digenea</taxon>
        <taxon>Strigeidida</taxon>
        <taxon>Schistosomatoidea</taxon>
        <taxon>Schistosomatidae</taxon>
        <taxon>Schistosoma</taxon>
    </lineage>
</organism>
<protein>
    <submittedName>
        <fullName evidence="1">HNH endonuclease</fullName>
    </submittedName>
</protein>
<proteinExistence type="predicted"/>
<evidence type="ECO:0000313" key="1">
    <source>
        <dbReference type="WBParaSite" id="SCUD_0002051901-mRNA-1"/>
    </source>
</evidence>